<keyword evidence="4 8" id="KW-0812">Transmembrane</keyword>
<keyword evidence="2" id="KW-0813">Transport</keyword>
<keyword evidence="3" id="KW-1003">Cell membrane</keyword>
<keyword evidence="5 8" id="KW-1133">Transmembrane helix</keyword>
<reference evidence="11" key="1">
    <citation type="submission" date="2023-07" db="EMBL/GenBank/DDBJ databases">
        <title>Whole genome shotgun sequence of Streptomyces achromogenes subsp. rubradiris NBRC 14000.</title>
        <authorList>
            <person name="Komaki H."/>
            <person name="Tamura T."/>
        </authorList>
    </citation>
    <scope>NUCLEOTIDE SEQUENCE [LARGE SCALE GENOMIC DNA]</scope>
    <source>
        <strain evidence="11">NBRC 14000</strain>
    </source>
</reference>
<dbReference type="SUPFAM" id="SSF103473">
    <property type="entry name" value="MFS general substrate transporter"/>
    <property type="match status" value="1"/>
</dbReference>
<keyword evidence="11" id="KW-1185">Reference proteome</keyword>
<evidence type="ECO:0000256" key="4">
    <source>
        <dbReference type="ARBA" id="ARBA00022692"/>
    </source>
</evidence>
<evidence type="ECO:0000313" key="11">
    <source>
        <dbReference type="Proteomes" id="UP000646738"/>
    </source>
</evidence>
<dbReference type="PANTHER" id="PTHR42718:SF46">
    <property type="entry name" value="BLR6921 PROTEIN"/>
    <property type="match status" value="1"/>
</dbReference>
<dbReference type="Gene3D" id="1.20.1720.10">
    <property type="entry name" value="Multidrug resistance protein D"/>
    <property type="match status" value="1"/>
</dbReference>
<evidence type="ECO:0000259" key="9">
    <source>
        <dbReference type="PROSITE" id="PS50850"/>
    </source>
</evidence>
<name>A0ABQ3R8N0_STRRR</name>
<dbReference type="Pfam" id="PF07690">
    <property type="entry name" value="MFS_1"/>
    <property type="match status" value="1"/>
</dbReference>
<sequence length="136" mass="14261">MHGPLRPAPLMRINAGRALGFTAQSLQWVVSACAVAFGGFLLFGDRTVDRLGARRMVVLGLVIFGPSCLLGGFAEAPGLLITARAIQGFGAALLTPATLTLIDTRFTEGSERNRALAVWGPAAAVVWPPERCTAVS</sequence>
<evidence type="ECO:0000256" key="2">
    <source>
        <dbReference type="ARBA" id="ARBA00022448"/>
    </source>
</evidence>
<feature type="transmembrane region" description="Helical" evidence="8">
    <location>
        <begin position="56"/>
        <end position="74"/>
    </location>
</feature>
<evidence type="ECO:0000256" key="3">
    <source>
        <dbReference type="ARBA" id="ARBA00022475"/>
    </source>
</evidence>
<dbReference type="InterPro" id="IPR011701">
    <property type="entry name" value="MFS"/>
</dbReference>
<proteinExistence type="predicted"/>
<protein>
    <recommendedName>
        <fullName evidence="9">Major facilitator superfamily (MFS) profile domain-containing protein</fullName>
    </recommendedName>
</protein>
<dbReference type="PANTHER" id="PTHR42718">
    <property type="entry name" value="MAJOR FACILITATOR SUPERFAMILY MULTIDRUG TRANSPORTER MFSC"/>
    <property type="match status" value="1"/>
</dbReference>
<evidence type="ECO:0000256" key="8">
    <source>
        <dbReference type="SAM" id="Phobius"/>
    </source>
</evidence>
<evidence type="ECO:0000256" key="1">
    <source>
        <dbReference type="ARBA" id="ARBA00004651"/>
    </source>
</evidence>
<evidence type="ECO:0000256" key="6">
    <source>
        <dbReference type="ARBA" id="ARBA00023136"/>
    </source>
</evidence>
<dbReference type="InterPro" id="IPR020846">
    <property type="entry name" value="MFS_dom"/>
</dbReference>
<dbReference type="Proteomes" id="UP000646738">
    <property type="component" value="Unassembled WGS sequence"/>
</dbReference>
<organism evidence="10 11">
    <name type="scientific">Streptomyces rubradiris</name>
    <name type="common">Streptomyces achromogenes subsp. rubradiris</name>
    <dbReference type="NCBI Taxonomy" id="285531"/>
    <lineage>
        <taxon>Bacteria</taxon>
        <taxon>Bacillati</taxon>
        <taxon>Actinomycetota</taxon>
        <taxon>Actinomycetes</taxon>
        <taxon>Kitasatosporales</taxon>
        <taxon>Streptomycetaceae</taxon>
        <taxon>Streptomyces</taxon>
    </lineage>
</organism>
<feature type="domain" description="Major facilitator superfamily (MFS) profile" evidence="9">
    <location>
        <begin position="1"/>
        <end position="136"/>
    </location>
</feature>
<dbReference type="PROSITE" id="PS50850">
    <property type="entry name" value="MFS"/>
    <property type="match status" value="1"/>
</dbReference>
<gene>
    <name evidence="10" type="ORF">Srubr_20570</name>
</gene>
<comment type="subcellular location">
    <subcellularLocation>
        <location evidence="1">Cell membrane</location>
        <topology evidence="1">Multi-pass membrane protein</topology>
    </subcellularLocation>
</comment>
<evidence type="ECO:0000256" key="5">
    <source>
        <dbReference type="ARBA" id="ARBA00022989"/>
    </source>
</evidence>
<dbReference type="PROSITE" id="PS51257">
    <property type="entry name" value="PROKAR_LIPOPROTEIN"/>
    <property type="match status" value="1"/>
</dbReference>
<keyword evidence="7" id="KW-0046">Antibiotic resistance</keyword>
<comment type="caution">
    <text evidence="10">The sequence shown here is derived from an EMBL/GenBank/DDBJ whole genome shotgun (WGS) entry which is preliminary data.</text>
</comment>
<evidence type="ECO:0000313" key="10">
    <source>
        <dbReference type="EMBL" id="GHI52211.1"/>
    </source>
</evidence>
<dbReference type="EMBL" id="BNEA01000007">
    <property type="protein sequence ID" value="GHI52211.1"/>
    <property type="molecule type" value="Genomic_DNA"/>
</dbReference>
<evidence type="ECO:0000256" key="7">
    <source>
        <dbReference type="ARBA" id="ARBA00023251"/>
    </source>
</evidence>
<keyword evidence="6 8" id="KW-0472">Membrane</keyword>
<feature type="transmembrane region" description="Helical" evidence="8">
    <location>
        <begin position="26"/>
        <end position="44"/>
    </location>
</feature>
<dbReference type="InterPro" id="IPR036259">
    <property type="entry name" value="MFS_trans_sf"/>
</dbReference>
<accession>A0ABQ3R8N0</accession>